<dbReference type="Proteomes" id="UP000178186">
    <property type="component" value="Unassembled WGS sequence"/>
</dbReference>
<comment type="subcellular location">
    <subcellularLocation>
        <location evidence="7">Cytoplasm</location>
    </subcellularLocation>
</comment>
<dbReference type="Pfam" id="PF00575">
    <property type="entry name" value="S1"/>
    <property type="match status" value="1"/>
</dbReference>
<dbReference type="GO" id="GO:0003723">
    <property type="term" value="F:RNA binding"/>
    <property type="evidence" value="ECO:0007669"/>
    <property type="project" value="UniProtKB-UniRule"/>
</dbReference>
<dbReference type="InterPro" id="IPR058582">
    <property type="entry name" value="KH_NusA_2nd"/>
</dbReference>
<evidence type="ECO:0000256" key="1">
    <source>
        <dbReference type="ARBA" id="ARBA00022472"/>
    </source>
</evidence>
<dbReference type="GO" id="GO:0006353">
    <property type="term" value="P:DNA-templated transcription termination"/>
    <property type="evidence" value="ECO:0007669"/>
    <property type="project" value="UniProtKB-UniRule"/>
</dbReference>
<dbReference type="InterPro" id="IPR009019">
    <property type="entry name" value="KH_sf_prok-type"/>
</dbReference>
<comment type="similarity">
    <text evidence="7">Belongs to the NusA family.</text>
</comment>
<feature type="domain" description="S1 motif" evidence="9">
    <location>
        <begin position="192"/>
        <end position="256"/>
    </location>
</feature>
<dbReference type="PANTHER" id="PTHR22648">
    <property type="entry name" value="TRANSCRIPTION TERMINATION FACTOR NUSA"/>
    <property type="match status" value="1"/>
</dbReference>
<dbReference type="SUPFAM" id="SSF69705">
    <property type="entry name" value="Transcription factor NusA, N-terminal domain"/>
    <property type="match status" value="1"/>
</dbReference>
<dbReference type="GO" id="GO:0005829">
    <property type="term" value="C:cytosol"/>
    <property type="evidence" value="ECO:0007669"/>
    <property type="project" value="TreeGrafter"/>
</dbReference>
<evidence type="ECO:0000259" key="9">
    <source>
        <dbReference type="PROSITE" id="PS50126"/>
    </source>
</evidence>
<comment type="caution">
    <text evidence="10">The sequence shown here is derived from an EMBL/GenBank/DDBJ whole genome shotgun (WGS) entry which is preliminary data.</text>
</comment>
<dbReference type="SUPFAM" id="SSF54814">
    <property type="entry name" value="Prokaryotic type KH domain (KH-domain type II)"/>
    <property type="match status" value="2"/>
</dbReference>
<dbReference type="SUPFAM" id="SSF50249">
    <property type="entry name" value="Nucleic acid-binding proteins"/>
    <property type="match status" value="1"/>
</dbReference>
<name>A0A1G2H1P6_9BACT</name>
<keyword evidence="5 7" id="KW-0805">Transcription regulation</keyword>
<keyword evidence="3 7" id="KW-0889">Transcription antitermination</keyword>
<accession>A0A1G2H1P6</accession>
<dbReference type="PROSITE" id="PS50084">
    <property type="entry name" value="KH_TYPE_1"/>
    <property type="match status" value="1"/>
</dbReference>
<evidence type="ECO:0000256" key="6">
    <source>
        <dbReference type="ARBA" id="ARBA00023163"/>
    </source>
</evidence>
<evidence type="ECO:0000256" key="2">
    <source>
        <dbReference type="ARBA" id="ARBA00022490"/>
    </source>
</evidence>
<keyword evidence="2 7" id="KW-0963">Cytoplasm</keyword>
<dbReference type="Gene3D" id="2.40.50.140">
    <property type="entry name" value="Nucleic acid-binding proteins"/>
    <property type="match status" value="1"/>
</dbReference>
<dbReference type="PROSITE" id="PS50126">
    <property type="entry name" value="S1"/>
    <property type="match status" value="1"/>
</dbReference>
<dbReference type="STRING" id="1802128.A3H64_02365"/>
<dbReference type="Gene3D" id="3.30.1480.10">
    <property type="entry name" value="NusA, N-terminal domain"/>
    <property type="match status" value="1"/>
</dbReference>
<dbReference type="GO" id="GO:0003700">
    <property type="term" value="F:DNA-binding transcription factor activity"/>
    <property type="evidence" value="ECO:0007669"/>
    <property type="project" value="InterPro"/>
</dbReference>
<dbReference type="InterPro" id="IPR010213">
    <property type="entry name" value="TF_NusA"/>
</dbReference>
<dbReference type="InterPro" id="IPR003029">
    <property type="entry name" value="S1_domain"/>
</dbReference>
<dbReference type="FunFam" id="3.30.300.20:FF:000005">
    <property type="entry name" value="Transcription termination/antitermination protein NusA"/>
    <property type="match status" value="1"/>
</dbReference>
<evidence type="ECO:0000256" key="3">
    <source>
        <dbReference type="ARBA" id="ARBA00022814"/>
    </source>
</evidence>
<feature type="compositionally biased region" description="Basic and acidic residues" evidence="8">
    <location>
        <begin position="406"/>
        <end position="418"/>
    </location>
</feature>
<comment type="subunit">
    <text evidence="7">Monomer. Binds directly to the core enzyme of the DNA-dependent RNA polymerase and to nascent RNA.</text>
</comment>
<comment type="function">
    <text evidence="7">Participates in both transcription termination and antitermination.</text>
</comment>
<keyword evidence="4 7" id="KW-0694">RNA-binding</keyword>
<keyword evidence="1 7" id="KW-0806">Transcription termination</keyword>
<organism evidence="10 11">
    <name type="scientific">Candidatus Ryanbacteria bacterium RIFCSPLOWO2_02_FULL_45_11c</name>
    <dbReference type="NCBI Taxonomy" id="1802128"/>
    <lineage>
        <taxon>Bacteria</taxon>
        <taxon>Candidatus Ryaniibacteriota</taxon>
    </lineage>
</organism>
<dbReference type="InterPro" id="IPR030842">
    <property type="entry name" value="TF_NusA_bacterial"/>
</dbReference>
<proteinExistence type="inferred from homology"/>
<dbReference type="GO" id="GO:0031564">
    <property type="term" value="P:transcription antitermination"/>
    <property type="evidence" value="ECO:0007669"/>
    <property type="project" value="UniProtKB-UniRule"/>
</dbReference>
<protein>
    <recommendedName>
        <fullName evidence="7">Transcription termination/antitermination protein NusA</fullName>
    </recommendedName>
</protein>
<dbReference type="FunFam" id="3.30.300.20:FF:000002">
    <property type="entry name" value="Transcription termination/antitermination protein NusA"/>
    <property type="match status" value="1"/>
</dbReference>
<dbReference type="HAMAP" id="MF_00945_B">
    <property type="entry name" value="NusA_B"/>
    <property type="match status" value="1"/>
</dbReference>
<dbReference type="EMBL" id="MHNY01000020">
    <property type="protein sequence ID" value="OGZ56151.1"/>
    <property type="molecule type" value="Genomic_DNA"/>
</dbReference>
<dbReference type="Gene3D" id="3.30.300.20">
    <property type="match status" value="2"/>
</dbReference>
<dbReference type="InterPro" id="IPR012340">
    <property type="entry name" value="NA-bd_OB-fold"/>
</dbReference>
<dbReference type="PANTHER" id="PTHR22648:SF0">
    <property type="entry name" value="TRANSCRIPTION TERMINATION_ANTITERMINATION PROTEIN NUSA"/>
    <property type="match status" value="1"/>
</dbReference>
<feature type="region of interest" description="Disordered" evidence="8">
    <location>
        <begin position="82"/>
        <end position="120"/>
    </location>
</feature>
<evidence type="ECO:0000256" key="4">
    <source>
        <dbReference type="ARBA" id="ARBA00022884"/>
    </source>
</evidence>
<dbReference type="SMART" id="SM00316">
    <property type="entry name" value="S1"/>
    <property type="match status" value="1"/>
</dbReference>
<dbReference type="CDD" id="cd02134">
    <property type="entry name" value="KH-II_NusA_rpt1"/>
    <property type="match status" value="1"/>
</dbReference>
<evidence type="ECO:0000313" key="10">
    <source>
        <dbReference type="EMBL" id="OGZ56151.1"/>
    </source>
</evidence>
<dbReference type="AlphaFoldDB" id="A0A1G2H1P6"/>
<gene>
    <name evidence="7" type="primary">nusA</name>
    <name evidence="10" type="ORF">A3H64_02365</name>
</gene>
<evidence type="ECO:0000256" key="8">
    <source>
        <dbReference type="SAM" id="MobiDB-lite"/>
    </source>
</evidence>
<dbReference type="Pfam" id="PF26594">
    <property type="entry name" value="KH_NusA_2nd"/>
    <property type="match status" value="1"/>
</dbReference>
<evidence type="ECO:0000313" key="11">
    <source>
        <dbReference type="Proteomes" id="UP000178186"/>
    </source>
</evidence>
<dbReference type="InterPro" id="IPR025249">
    <property type="entry name" value="TF_NusA_KH_1st"/>
</dbReference>
<keyword evidence="6 7" id="KW-0804">Transcription</keyword>
<dbReference type="InterPro" id="IPR036555">
    <property type="entry name" value="NusA_N_sf"/>
</dbReference>
<dbReference type="CDD" id="cd22529">
    <property type="entry name" value="KH-II_NusA_rpt2"/>
    <property type="match status" value="1"/>
</dbReference>
<dbReference type="NCBIfam" id="TIGR01953">
    <property type="entry name" value="NusA"/>
    <property type="match status" value="1"/>
</dbReference>
<dbReference type="CDD" id="cd04455">
    <property type="entry name" value="S1_NusA"/>
    <property type="match status" value="1"/>
</dbReference>
<dbReference type="InterPro" id="IPR015946">
    <property type="entry name" value="KH_dom-like_a/b"/>
</dbReference>
<reference evidence="10 11" key="1">
    <citation type="journal article" date="2016" name="Nat. Commun.">
        <title>Thousands of microbial genomes shed light on interconnected biogeochemical processes in an aquifer system.</title>
        <authorList>
            <person name="Anantharaman K."/>
            <person name="Brown C.T."/>
            <person name="Hug L.A."/>
            <person name="Sharon I."/>
            <person name="Castelle C.J."/>
            <person name="Probst A.J."/>
            <person name="Thomas B.C."/>
            <person name="Singh A."/>
            <person name="Wilkins M.J."/>
            <person name="Karaoz U."/>
            <person name="Brodie E.L."/>
            <person name="Williams K.H."/>
            <person name="Hubbard S.S."/>
            <person name="Banfield J.F."/>
        </authorList>
    </citation>
    <scope>NUCLEOTIDE SEQUENCE [LARGE SCALE GENOMIC DNA]</scope>
</reference>
<feature type="region of interest" description="Disordered" evidence="8">
    <location>
        <begin position="395"/>
        <end position="418"/>
    </location>
</feature>
<evidence type="ECO:0000256" key="5">
    <source>
        <dbReference type="ARBA" id="ARBA00023015"/>
    </source>
</evidence>
<dbReference type="Pfam" id="PF13184">
    <property type="entry name" value="KH_NusA_1st"/>
    <property type="match status" value="1"/>
</dbReference>
<evidence type="ECO:0000256" key="7">
    <source>
        <dbReference type="HAMAP-Rule" id="MF_00945"/>
    </source>
</evidence>
<dbReference type="InterPro" id="IPR013735">
    <property type="entry name" value="TF_NusA_N"/>
</dbReference>
<dbReference type="Pfam" id="PF08529">
    <property type="entry name" value="NusA_N"/>
    <property type="match status" value="2"/>
</dbReference>
<sequence length="418" mass="46698">MDLKTIHSALEQLAEEKGIAREKIMETIEMALAAAYKKEYGKRGQMVKALFNPETGEISFSQIKIVVDETMIKTEEEIAAEEALRQTREEPAEDEKEFPKRRRKKEEDEEEQVAGMEGEPRKVRFNSERHIILEEAREIKKDAVTGDELSFSLETREDFGRIAAQTAKQVIIQRIREAEREAAFDEFKDREGEIVSGIVQRVEGRNVFVDVGRSTALLPPDEQIAFERYRIGERVKALLLSVEKNPRGLGLHLSRSHPRFVAKLFELEVPEIATGVVEVRSLAREAGSRSKIAVVSHEEGVDPVGSCVGQKGMRVSTVIGELGGEKIDIIEWDQDPARFIANALSPARVLDVEIDAERKEARATVAEDQLSLAIGKGGQNVRLAAKLSGWRIDVRGRGGEQSATSEEEKKNKKDGDTG</sequence>